<evidence type="ECO:0000256" key="1">
    <source>
        <dbReference type="PROSITE-ProRule" id="PRU00285"/>
    </source>
</evidence>
<feature type="domain" description="CS" evidence="4">
    <location>
        <begin position="41"/>
        <end position="148"/>
    </location>
</feature>
<evidence type="ECO:0000313" key="6">
    <source>
        <dbReference type="Proteomes" id="UP000031572"/>
    </source>
</evidence>
<evidence type="ECO:0000256" key="2">
    <source>
        <dbReference type="RuleBase" id="RU003616"/>
    </source>
</evidence>
<dbReference type="OrthoDB" id="9808910at2"/>
<comment type="similarity">
    <text evidence="1 2">Belongs to the small heat shock protein (HSP20) family.</text>
</comment>
<evidence type="ECO:0000313" key="5">
    <source>
        <dbReference type="EMBL" id="KIF81002.1"/>
    </source>
</evidence>
<protein>
    <submittedName>
        <fullName evidence="5">Stress protein</fullName>
    </submittedName>
</protein>
<dbReference type="AlphaFoldDB" id="A0A0C1YKJ8"/>
<dbReference type="PANTHER" id="PTHR11527">
    <property type="entry name" value="HEAT-SHOCK PROTEIN 20 FAMILY MEMBER"/>
    <property type="match status" value="1"/>
</dbReference>
<organism evidence="5 6">
    <name type="scientific">Noviherbaspirillum autotrophicum</name>
    <dbReference type="NCBI Taxonomy" id="709839"/>
    <lineage>
        <taxon>Bacteria</taxon>
        <taxon>Pseudomonadati</taxon>
        <taxon>Pseudomonadota</taxon>
        <taxon>Betaproteobacteria</taxon>
        <taxon>Burkholderiales</taxon>
        <taxon>Oxalobacteraceae</taxon>
        <taxon>Noviherbaspirillum</taxon>
    </lineage>
</organism>
<evidence type="ECO:0000259" key="4">
    <source>
        <dbReference type="PROSITE" id="PS51203"/>
    </source>
</evidence>
<dbReference type="Proteomes" id="UP000031572">
    <property type="component" value="Unassembled WGS sequence"/>
</dbReference>
<dbReference type="STRING" id="709839.TSA66_09530"/>
<accession>A0A0C1YKJ8</accession>
<dbReference type="PROSITE" id="PS51203">
    <property type="entry name" value="CS"/>
    <property type="match status" value="1"/>
</dbReference>
<dbReference type="InterPro" id="IPR031107">
    <property type="entry name" value="Small_HSP"/>
</dbReference>
<comment type="caution">
    <text evidence="5">The sequence shown here is derived from an EMBL/GenBank/DDBJ whole genome shotgun (WGS) entry which is preliminary data.</text>
</comment>
<feature type="domain" description="SHSP" evidence="3">
    <location>
        <begin position="35"/>
        <end position="148"/>
    </location>
</feature>
<reference evidence="5 6" key="1">
    <citation type="submission" date="2014-12" db="EMBL/GenBank/DDBJ databases">
        <title>Denitrispirillum autotrophicum gen. nov., sp. nov., Denitrifying, Facultatively Autotrophic Bacteria Isolated from Rice Paddy Soil.</title>
        <authorList>
            <person name="Ishii S."/>
            <person name="Ashida N."/>
            <person name="Ohno H."/>
            <person name="Otsuka S."/>
            <person name="Yokota A."/>
            <person name="Senoo K."/>
        </authorList>
    </citation>
    <scope>NUCLEOTIDE SEQUENCE [LARGE SCALE GENOMIC DNA]</scope>
    <source>
        <strain evidence="5 6">TSA66</strain>
    </source>
</reference>
<gene>
    <name evidence="5" type="ORF">TSA66_09530</name>
</gene>
<dbReference type="Gene3D" id="2.60.40.790">
    <property type="match status" value="1"/>
</dbReference>
<dbReference type="SUPFAM" id="SSF49764">
    <property type="entry name" value="HSP20-like chaperones"/>
    <property type="match status" value="1"/>
</dbReference>
<dbReference type="Pfam" id="PF00011">
    <property type="entry name" value="HSP20"/>
    <property type="match status" value="1"/>
</dbReference>
<dbReference type="RefSeq" id="WP_040039825.1">
    <property type="nucleotide sequence ID" value="NZ_JWJG01000028.1"/>
</dbReference>
<keyword evidence="6" id="KW-1185">Reference proteome</keyword>
<dbReference type="InterPro" id="IPR007052">
    <property type="entry name" value="CS_dom"/>
</dbReference>
<dbReference type="InterPro" id="IPR008978">
    <property type="entry name" value="HSP20-like_chaperone"/>
</dbReference>
<dbReference type="CDD" id="cd06464">
    <property type="entry name" value="ACD_sHsps-like"/>
    <property type="match status" value="1"/>
</dbReference>
<name>A0A0C1YKJ8_9BURK</name>
<dbReference type="PROSITE" id="PS01031">
    <property type="entry name" value="SHSP"/>
    <property type="match status" value="1"/>
</dbReference>
<dbReference type="InterPro" id="IPR002068">
    <property type="entry name" value="A-crystallin/Hsp20_dom"/>
</dbReference>
<sequence length="148" mass="17049">MANLTRFDPFREMMRLDPFRNADDFLKEFSMLPSLRGIEAEPRIRMDVAETEQAYMVKADIPGVKKDDIKISIEGNTVSIRAETKEEKQEKMEGNMMRSERYFGEQYRSFTLPQEVDESKAQAKYQDGVLSLTLPKKAGATSKQITIQ</sequence>
<dbReference type="EMBL" id="JWJG01000028">
    <property type="protein sequence ID" value="KIF81002.1"/>
    <property type="molecule type" value="Genomic_DNA"/>
</dbReference>
<evidence type="ECO:0000259" key="3">
    <source>
        <dbReference type="PROSITE" id="PS01031"/>
    </source>
</evidence>
<proteinExistence type="inferred from homology"/>